<evidence type="ECO:0000313" key="3">
    <source>
        <dbReference type="Proteomes" id="UP001596116"/>
    </source>
</evidence>
<dbReference type="SUPFAM" id="SSF48452">
    <property type="entry name" value="TPR-like"/>
    <property type="match status" value="1"/>
</dbReference>
<gene>
    <name evidence="2" type="ORF">ACFMB1_10480</name>
</gene>
<proteinExistence type="predicted"/>
<accession>A0ABW1KV20</accession>
<dbReference type="InterPro" id="IPR019734">
    <property type="entry name" value="TPR_rpt"/>
</dbReference>
<name>A0ABW1KV20_9PROT</name>
<sequence length="301" mass="34378">MPLEFETTDELLNFVSDGGVPRAHAQGYEWFWTVLTPALNVAAPATQEEMDRLVDCHYVAGDVHDFNNAPLAAIEEYKKALSYDPDHAASYREIACMQERVGDLENALANIEKALELHPDEKCAVTDRECILDSISDNQFCPRYKDGDICWQAYEALAKADPETALSFLAEPKDVDERRARLCALGALEKHDAYVSGWRKLLGEVSEIEFEQYDWFFIPEAVYEAPVIWKLFLDSGVRFGGVFSDFETLHGNEDYKSLSYDARIRLRMEYYLYDQSGDRAALKKLHNKYPEWSELAESLNA</sequence>
<evidence type="ECO:0000256" key="1">
    <source>
        <dbReference type="PROSITE-ProRule" id="PRU00339"/>
    </source>
</evidence>
<dbReference type="Pfam" id="PF13181">
    <property type="entry name" value="TPR_8"/>
    <property type="match status" value="2"/>
</dbReference>
<keyword evidence="3" id="KW-1185">Reference proteome</keyword>
<protein>
    <submittedName>
        <fullName evidence="2">Tetratricopeptide repeat protein</fullName>
    </submittedName>
</protein>
<dbReference type="RefSeq" id="WP_379882806.1">
    <property type="nucleotide sequence ID" value="NZ_JBHPON010000002.1"/>
</dbReference>
<dbReference type="EMBL" id="JBHPON010000002">
    <property type="protein sequence ID" value="MFC6035971.1"/>
    <property type="molecule type" value="Genomic_DNA"/>
</dbReference>
<dbReference type="Proteomes" id="UP001596116">
    <property type="component" value="Unassembled WGS sequence"/>
</dbReference>
<dbReference type="PROSITE" id="PS50005">
    <property type="entry name" value="TPR"/>
    <property type="match status" value="1"/>
</dbReference>
<dbReference type="SMART" id="SM00028">
    <property type="entry name" value="TPR"/>
    <property type="match status" value="2"/>
</dbReference>
<comment type="caution">
    <text evidence="2">The sequence shown here is derived from an EMBL/GenBank/DDBJ whole genome shotgun (WGS) entry which is preliminary data.</text>
</comment>
<reference evidence="2 3" key="1">
    <citation type="submission" date="2024-09" db="EMBL/GenBank/DDBJ databases">
        <authorList>
            <person name="Zhang Z.-H."/>
        </authorList>
    </citation>
    <scope>NUCLEOTIDE SEQUENCE [LARGE SCALE GENOMIC DNA]</scope>
    <source>
        <strain evidence="2 3">HHTR114</strain>
    </source>
</reference>
<feature type="repeat" description="TPR" evidence="1">
    <location>
        <begin position="88"/>
        <end position="121"/>
    </location>
</feature>
<evidence type="ECO:0000313" key="2">
    <source>
        <dbReference type="EMBL" id="MFC6035971.1"/>
    </source>
</evidence>
<keyword evidence="1" id="KW-0802">TPR repeat</keyword>
<dbReference type="Gene3D" id="1.25.40.10">
    <property type="entry name" value="Tetratricopeptide repeat domain"/>
    <property type="match status" value="1"/>
</dbReference>
<dbReference type="InterPro" id="IPR011990">
    <property type="entry name" value="TPR-like_helical_dom_sf"/>
</dbReference>
<organism evidence="2 3">
    <name type="scientific">Hyphococcus aureus</name>
    <dbReference type="NCBI Taxonomy" id="2666033"/>
    <lineage>
        <taxon>Bacteria</taxon>
        <taxon>Pseudomonadati</taxon>
        <taxon>Pseudomonadota</taxon>
        <taxon>Alphaproteobacteria</taxon>
        <taxon>Parvularculales</taxon>
        <taxon>Parvularculaceae</taxon>
        <taxon>Hyphococcus</taxon>
    </lineage>
</organism>